<dbReference type="RefSeq" id="XP_013958516.1">
    <property type="nucleotide sequence ID" value="XM_014103041.1"/>
</dbReference>
<sequence length="654" mass="74549">MSSSLASLCEYCSVIPLSHDPESTELKEVSWNLGSWGRIKHSDCPFCKLVVRAVQAFHQTQSAWFQLEPVSTNNDMELQWFSAIGPGGRGAFTIDPALQQVFICASTAFDVDRLSQWISTCTQTHHDTCTVEVAGFEQAFPGLEVLRFIDTEKESIVSLRSIPKYVALSYVWGQAASATLTTTNKDVLQRTGGLQKAWHMIPLTVKDAIDLVRRLGARYLWVDALCLVQNDAADLSRGVQVMDAIYERSWLTIVAASGHDANAGLPGIQDRSRFATYPTRITNELYMDIFVPLDRLLKRSVYSSRAWTFQEQLLARRAVYFVENQIFFRCRERIYSEHVFDQPSPGGDYLFNWASMLQITAAMETPLTDFEIMLLYYTPRALTDQNDVLRALTGIIRRVSERARCQFLQGIPTAAFDAFLTFQAHNGLTRRRRGFPSYSWTGWKGGICIDYSHSMFQDVSRWLEEETWIIWYKRSPSGIVSLVWDPAASDSFPPDDRTYAGYRQRRRFRPPQTSTGPVIASTRTYPTEHLPSELSPSPYPLLQFWSLSVYFKLCPDDIFMGSAFIINRSGMRIGTITLDGLDEGTFFNWQTVFEFALLSGVAISEARDKTPKYWVMLLEWKDQVAERRGMGKIERDFLYSGWAPGPVWKEFILG</sequence>
<dbReference type="GeneID" id="25789419"/>
<dbReference type="STRING" id="413071.G9MLT0"/>
<dbReference type="AlphaFoldDB" id="G9MLT0"/>
<keyword evidence="3" id="KW-1185">Reference proteome</keyword>
<dbReference type="Proteomes" id="UP000007115">
    <property type="component" value="Unassembled WGS sequence"/>
</dbReference>
<proteinExistence type="predicted"/>
<dbReference type="OMA" id="CEDMEMP"/>
<protein>
    <recommendedName>
        <fullName evidence="1">Heterokaryon incompatibility domain-containing protein</fullName>
    </recommendedName>
</protein>
<organism evidence="2 3">
    <name type="scientific">Hypocrea virens (strain Gv29-8 / FGSC 10586)</name>
    <name type="common">Gliocladium virens</name>
    <name type="synonym">Trichoderma virens</name>
    <dbReference type="NCBI Taxonomy" id="413071"/>
    <lineage>
        <taxon>Eukaryota</taxon>
        <taxon>Fungi</taxon>
        <taxon>Dikarya</taxon>
        <taxon>Ascomycota</taxon>
        <taxon>Pezizomycotina</taxon>
        <taxon>Sordariomycetes</taxon>
        <taxon>Hypocreomycetidae</taxon>
        <taxon>Hypocreales</taxon>
        <taxon>Hypocreaceae</taxon>
        <taxon>Trichoderma</taxon>
    </lineage>
</organism>
<dbReference type="PANTHER" id="PTHR33112:SF12">
    <property type="entry name" value="HETEROKARYON INCOMPATIBILITY DOMAIN-CONTAINING PROTEIN"/>
    <property type="match status" value="1"/>
</dbReference>
<dbReference type="eggNOG" id="ENOG502SKX3">
    <property type="taxonomic scope" value="Eukaryota"/>
</dbReference>
<name>G9MLT0_HYPVG</name>
<comment type="caution">
    <text evidence="2">The sequence shown here is derived from an EMBL/GenBank/DDBJ whole genome shotgun (WGS) entry which is preliminary data.</text>
</comment>
<dbReference type="HOGENOM" id="CLU_003953_5_2_1"/>
<dbReference type="PANTHER" id="PTHR33112">
    <property type="entry name" value="DOMAIN PROTEIN, PUTATIVE-RELATED"/>
    <property type="match status" value="1"/>
</dbReference>
<evidence type="ECO:0000313" key="3">
    <source>
        <dbReference type="Proteomes" id="UP000007115"/>
    </source>
</evidence>
<evidence type="ECO:0000313" key="2">
    <source>
        <dbReference type="EMBL" id="EHK24304.1"/>
    </source>
</evidence>
<dbReference type="VEuPathDB" id="FungiDB:TRIVIDRAFT_189668"/>
<gene>
    <name evidence="2" type="ORF">TRIVIDRAFT_189668</name>
</gene>
<reference evidence="2 3" key="1">
    <citation type="journal article" date="2011" name="Genome Biol.">
        <title>Comparative genome sequence analysis underscores mycoparasitism as the ancestral life style of Trichoderma.</title>
        <authorList>
            <person name="Kubicek C.P."/>
            <person name="Herrera-Estrella A."/>
            <person name="Seidl-Seiboth V."/>
            <person name="Martinez D.A."/>
            <person name="Druzhinina I.S."/>
            <person name="Thon M."/>
            <person name="Zeilinger S."/>
            <person name="Casas-Flores S."/>
            <person name="Horwitz B.A."/>
            <person name="Mukherjee P.K."/>
            <person name="Mukherjee M."/>
            <person name="Kredics L."/>
            <person name="Alcaraz L.D."/>
            <person name="Aerts A."/>
            <person name="Antal Z."/>
            <person name="Atanasova L."/>
            <person name="Cervantes-Badillo M.G."/>
            <person name="Challacombe J."/>
            <person name="Chertkov O."/>
            <person name="McCluskey K."/>
            <person name="Coulpier F."/>
            <person name="Deshpande N."/>
            <person name="von Doehren H."/>
            <person name="Ebbole D.J."/>
            <person name="Esquivel-Naranjo E.U."/>
            <person name="Fekete E."/>
            <person name="Flipphi M."/>
            <person name="Glaser F."/>
            <person name="Gomez-Rodriguez E.Y."/>
            <person name="Gruber S."/>
            <person name="Han C."/>
            <person name="Henrissat B."/>
            <person name="Hermosa R."/>
            <person name="Hernandez-Onate M."/>
            <person name="Karaffa L."/>
            <person name="Kosti I."/>
            <person name="Le Crom S."/>
            <person name="Lindquist E."/>
            <person name="Lucas S."/>
            <person name="Luebeck M."/>
            <person name="Luebeck P.S."/>
            <person name="Margeot A."/>
            <person name="Metz B."/>
            <person name="Misra M."/>
            <person name="Nevalainen H."/>
            <person name="Omann M."/>
            <person name="Packer N."/>
            <person name="Perrone G."/>
            <person name="Uresti-Rivera E.E."/>
            <person name="Salamov A."/>
            <person name="Schmoll M."/>
            <person name="Seiboth B."/>
            <person name="Shapiro H."/>
            <person name="Sukno S."/>
            <person name="Tamayo-Ramos J.A."/>
            <person name="Tisch D."/>
            <person name="Wiest A."/>
            <person name="Wilkinson H.H."/>
            <person name="Zhang M."/>
            <person name="Coutinho P.M."/>
            <person name="Kenerley C.M."/>
            <person name="Monte E."/>
            <person name="Baker S.E."/>
            <person name="Grigoriev I.V."/>
        </authorList>
    </citation>
    <scope>NUCLEOTIDE SEQUENCE [LARGE SCALE GENOMIC DNA]</scope>
    <source>
        <strain evidence="3">Gv29-8 / FGSC 10586</strain>
    </source>
</reference>
<dbReference type="Pfam" id="PF06985">
    <property type="entry name" value="HET"/>
    <property type="match status" value="1"/>
</dbReference>
<evidence type="ECO:0000259" key="1">
    <source>
        <dbReference type="Pfam" id="PF06985"/>
    </source>
</evidence>
<dbReference type="InParanoid" id="G9MLT0"/>
<dbReference type="EMBL" id="ABDF02000004">
    <property type="protein sequence ID" value="EHK24304.1"/>
    <property type="molecule type" value="Genomic_DNA"/>
</dbReference>
<dbReference type="OrthoDB" id="4879347at2759"/>
<feature type="domain" description="Heterokaryon incompatibility" evidence="1">
    <location>
        <begin position="165"/>
        <end position="311"/>
    </location>
</feature>
<dbReference type="InterPro" id="IPR010730">
    <property type="entry name" value="HET"/>
</dbReference>
<accession>G9MLT0</accession>